<evidence type="ECO:0000256" key="5">
    <source>
        <dbReference type="ARBA" id="ARBA00022833"/>
    </source>
</evidence>
<comment type="subcellular location">
    <subcellularLocation>
        <location evidence="1">Membrane</location>
        <topology evidence="1">Single-pass membrane protein</topology>
    </subcellularLocation>
</comment>
<keyword evidence="4" id="KW-0863">Zinc-finger</keyword>
<dbReference type="Proteomes" id="UP000694423">
    <property type="component" value="Unplaced"/>
</dbReference>
<sequence>RLITFWVLAPFLEVKPEHKWVLKMDQKLTPNALPQGWKQVVEEHAFASFQCTQCQHSWGSAQAVILFHMYLDRARGCGWVKMRTFMQQCHKCLACAWAEPIFSETSARLVLLDLVTSIQQKCYGEHVAWPQLHKVVIGGHGGPHKSEYCEACRLGVHQVYKDQDRHGKSSYKGSYEACRDSALPWGSSVLAAPMQSSAGALYKDLDGFNPSSGNTIPCCLSAIIILFFIFIMYHIPEKLAWALGL</sequence>
<dbReference type="InterPro" id="IPR026096">
    <property type="entry name" value="R-trans_p"/>
</dbReference>
<keyword evidence="7 8" id="KW-0472">Membrane</keyword>
<dbReference type="PANTHER" id="PTHR14402">
    <property type="entry name" value="RECEPTOR TRANSPORTING PROTEIN"/>
    <property type="match status" value="1"/>
</dbReference>
<evidence type="ECO:0000256" key="8">
    <source>
        <dbReference type="SAM" id="Phobius"/>
    </source>
</evidence>
<keyword evidence="11" id="KW-1185">Reference proteome</keyword>
<evidence type="ECO:0000256" key="1">
    <source>
        <dbReference type="ARBA" id="ARBA00004167"/>
    </source>
</evidence>
<dbReference type="GO" id="GO:0051205">
    <property type="term" value="P:protein insertion into membrane"/>
    <property type="evidence" value="ECO:0007669"/>
    <property type="project" value="TreeGrafter"/>
</dbReference>
<dbReference type="AlphaFoldDB" id="A0A8C4JLD4"/>
<evidence type="ECO:0000259" key="9">
    <source>
        <dbReference type="SMART" id="SM01328"/>
    </source>
</evidence>
<evidence type="ECO:0000256" key="7">
    <source>
        <dbReference type="ARBA" id="ARBA00023136"/>
    </source>
</evidence>
<accession>A0A8C4JLD4</accession>
<organism evidence="10 11">
    <name type="scientific">Dromaius novaehollandiae</name>
    <name type="common">Emu</name>
    <dbReference type="NCBI Taxonomy" id="8790"/>
    <lineage>
        <taxon>Eukaryota</taxon>
        <taxon>Metazoa</taxon>
        <taxon>Chordata</taxon>
        <taxon>Craniata</taxon>
        <taxon>Vertebrata</taxon>
        <taxon>Euteleostomi</taxon>
        <taxon>Archelosauria</taxon>
        <taxon>Archosauria</taxon>
        <taxon>Dinosauria</taxon>
        <taxon>Saurischia</taxon>
        <taxon>Theropoda</taxon>
        <taxon>Coelurosauria</taxon>
        <taxon>Aves</taxon>
        <taxon>Palaeognathae</taxon>
        <taxon>Casuariiformes</taxon>
        <taxon>Dromaiidae</taxon>
        <taxon>Dromaius</taxon>
    </lineage>
</organism>
<keyword evidence="3" id="KW-0479">Metal-binding</keyword>
<feature type="transmembrane region" description="Helical" evidence="8">
    <location>
        <begin position="215"/>
        <end position="235"/>
    </location>
</feature>
<evidence type="ECO:0000256" key="6">
    <source>
        <dbReference type="ARBA" id="ARBA00022989"/>
    </source>
</evidence>
<keyword evidence="6 8" id="KW-1133">Transmembrane helix</keyword>
<dbReference type="GO" id="GO:0031849">
    <property type="term" value="F:olfactory receptor binding"/>
    <property type="evidence" value="ECO:0007669"/>
    <property type="project" value="TreeGrafter"/>
</dbReference>
<protein>
    <recommendedName>
        <fullName evidence="9">3CxxC-type domain-containing protein</fullName>
    </recommendedName>
</protein>
<reference evidence="10" key="1">
    <citation type="submission" date="2025-08" db="UniProtKB">
        <authorList>
            <consortium name="Ensembl"/>
        </authorList>
    </citation>
    <scope>IDENTIFICATION</scope>
</reference>
<evidence type="ECO:0000256" key="2">
    <source>
        <dbReference type="ARBA" id="ARBA00022692"/>
    </source>
</evidence>
<proteinExistence type="predicted"/>
<dbReference type="PANTHER" id="PTHR14402:SF8">
    <property type="entry name" value="RECEPTOR-TRANSPORTING PROTEIN 4"/>
    <property type="match status" value="1"/>
</dbReference>
<dbReference type="Pfam" id="PF13695">
    <property type="entry name" value="Zn_ribbon_3CxxC"/>
    <property type="match status" value="1"/>
</dbReference>
<evidence type="ECO:0000313" key="11">
    <source>
        <dbReference type="Proteomes" id="UP000694423"/>
    </source>
</evidence>
<dbReference type="GO" id="GO:0006612">
    <property type="term" value="P:protein targeting to membrane"/>
    <property type="evidence" value="ECO:0007669"/>
    <property type="project" value="TreeGrafter"/>
</dbReference>
<dbReference type="GO" id="GO:0001580">
    <property type="term" value="P:detection of chemical stimulus involved in sensory perception of bitter taste"/>
    <property type="evidence" value="ECO:0007669"/>
    <property type="project" value="TreeGrafter"/>
</dbReference>
<evidence type="ECO:0000313" key="10">
    <source>
        <dbReference type="Ensembl" id="ENSDNVP00000009090.1"/>
    </source>
</evidence>
<feature type="domain" description="3CxxC-type" evidence="9">
    <location>
        <begin position="44"/>
        <end position="155"/>
    </location>
</feature>
<dbReference type="SMART" id="SM01328">
    <property type="entry name" value="zf-3CxxC"/>
    <property type="match status" value="1"/>
</dbReference>
<evidence type="ECO:0000256" key="3">
    <source>
        <dbReference type="ARBA" id="ARBA00022723"/>
    </source>
</evidence>
<evidence type="ECO:0000256" key="4">
    <source>
        <dbReference type="ARBA" id="ARBA00022771"/>
    </source>
</evidence>
<name>A0A8C4JLD4_DRONO</name>
<dbReference type="InterPro" id="IPR027377">
    <property type="entry name" value="ZAR1/RTP1-5-like_Znf-3CxxC"/>
</dbReference>
<keyword evidence="5" id="KW-0862">Zinc</keyword>
<dbReference type="GO" id="GO:0008270">
    <property type="term" value="F:zinc ion binding"/>
    <property type="evidence" value="ECO:0007669"/>
    <property type="project" value="UniProtKB-KW"/>
</dbReference>
<dbReference type="Ensembl" id="ENSDNVT00000010950.1">
    <property type="protein sequence ID" value="ENSDNVP00000009090.1"/>
    <property type="gene ID" value="ENSDNVG00000006449.1"/>
</dbReference>
<dbReference type="GO" id="GO:0016020">
    <property type="term" value="C:membrane"/>
    <property type="evidence" value="ECO:0007669"/>
    <property type="project" value="UniProtKB-SubCell"/>
</dbReference>
<reference evidence="10" key="2">
    <citation type="submission" date="2025-09" db="UniProtKB">
        <authorList>
            <consortium name="Ensembl"/>
        </authorList>
    </citation>
    <scope>IDENTIFICATION</scope>
</reference>
<keyword evidence="2 8" id="KW-0812">Transmembrane</keyword>